<dbReference type="PROSITE" id="PS00018">
    <property type="entry name" value="EF_HAND_1"/>
    <property type="match status" value="1"/>
</dbReference>
<organism evidence="2 3">
    <name type="scientific">Stephania yunnanensis</name>
    <dbReference type="NCBI Taxonomy" id="152371"/>
    <lineage>
        <taxon>Eukaryota</taxon>
        <taxon>Viridiplantae</taxon>
        <taxon>Streptophyta</taxon>
        <taxon>Embryophyta</taxon>
        <taxon>Tracheophyta</taxon>
        <taxon>Spermatophyta</taxon>
        <taxon>Magnoliopsida</taxon>
        <taxon>Ranunculales</taxon>
        <taxon>Menispermaceae</taxon>
        <taxon>Menispermoideae</taxon>
        <taxon>Cissampelideae</taxon>
        <taxon>Stephania</taxon>
    </lineage>
</organism>
<evidence type="ECO:0000313" key="2">
    <source>
        <dbReference type="EMBL" id="KAK9107010.1"/>
    </source>
</evidence>
<proteinExistence type="predicted"/>
<sequence>MDHLRMRVRLSVRAEGFRQKVSSTFWKNGESRENERWPHYDGYDKNGHGGRDEMDQTVRESTPEGQGGREKIAGGFVGVQRFWHKVGYSILIIKSAPKNIEIWTKVEERLVLANAKMLNAIFKAINHDHLKLISSCEEVKTTWKILQDIFEGKDDVKSENGHRNNYVTFICAISGEFSNPFIVPTEPAVTTTSDVPTELNSADQVISPTYDSDSNSTNYIDDADLKEAYEDIYIK</sequence>
<dbReference type="EMBL" id="JBBNAF010000010">
    <property type="protein sequence ID" value="KAK9107010.1"/>
    <property type="molecule type" value="Genomic_DNA"/>
</dbReference>
<evidence type="ECO:0000256" key="1">
    <source>
        <dbReference type="SAM" id="MobiDB-lite"/>
    </source>
</evidence>
<dbReference type="Proteomes" id="UP001420932">
    <property type="component" value="Unassembled WGS sequence"/>
</dbReference>
<feature type="region of interest" description="Disordered" evidence="1">
    <location>
        <begin position="37"/>
        <end position="68"/>
    </location>
</feature>
<reference evidence="2 3" key="1">
    <citation type="submission" date="2024-01" db="EMBL/GenBank/DDBJ databases">
        <title>Genome assemblies of Stephania.</title>
        <authorList>
            <person name="Yang L."/>
        </authorList>
    </citation>
    <scope>NUCLEOTIDE SEQUENCE [LARGE SCALE GENOMIC DNA]</scope>
    <source>
        <strain evidence="2">YNDBR</strain>
        <tissue evidence="2">Leaf</tissue>
    </source>
</reference>
<comment type="caution">
    <text evidence="2">The sequence shown here is derived from an EMBL/GenBank/DDBJ whole genome shotgun (WGS) entry which is preliminary data.</text>
</comment>
<accession>A0AAP0I375</accession>
<name>A0AAP0I375_9MAGN</name>
<dbReference type="AlphaFoldDB" id="A0AAP0I375"/>
<evidence type="ECO:0000313" key="3">
    <source>
        <dbReference type="Proteomes" id="UP001420932"/>
    </source>
</evidence>
<protein>
    <submittedName>
        <fullName evidence="2">Uncharacterized protein</fullName>
    </submittedName>
</protein>
<gene>
    <name evidence="2" type="ORF">Syun_023021</name>
</gene>
<keyword evidence="3" id="KW-1185">Reference proteome</keyword>
<dbReference type="InterPro" id="IPR018247">
    <property type="entry name" value="EF_Hand_1_Ca_BS"/>
</dbReference>